<dbReference type="Proteomes" id="UP000051530">
    <property type="component" value="Unassembled WGS sequence"/>
</dbReference>
<accession>A0A0R0M140</accession>
<gene>
    <name evidence="2" type="ORF">M153_5160003318</name>
</gene>
<dbReference type="VEuPathDB" id="MicrosporidiaDB:M153_5160003318"/>
<keyword evidence="3" id="KW-1185">Reference proteome</keyword>
<feature type="compositionally biased region" description="Polar residues" evidence="1">
    <location>
        <begin position="168"/>
        <end position="181"/>
    </location>
</feature>
<proteinExistence type="predicted"/>
<evidence type="ECO:0000313" key="3">
    <source>
        <dbReference type="Proteomes" id="UP000051530"/>
    </source>
</evidence>
<sequence length="181" mass="21587">MIEQNDILEIIDISKFFDSNMLLVIYRRMNQKIDEMLKYKTVPDLPQLSFVYDLFEIMAMDLIRRVVLGMSIMNLELAPTEFDDEKLKDLDSALLSILKCNHTPTSREIFLKNIASIEKHFVSRKFISIIKQVQKRYRKQYTRVILKLIKLRKRVTRDSEEEFENMMKMNSKNTSPTERNV</sequence>
<evidence type="ECO:0000313" key="2">
    <source>
        <dbReference type="EMBL" id="KRH93861.1"/>
    </source>
</evidence>
<evidence type="ECO:0000256" key="1">
    <source>
        <dbReference type="SAM" id="MobiDB-lite"/>
    </source>
</evidence>
<feature type="region of interest" description="Disordered" evidence="1">
    <location>
        <begin position="162"/>
        <end position="181"/>
    </location>
</feature>
<protein>
    <submittedName>
        <fullName evidence="2">Uncharacterized protein</fullName>
    </submittedName>
</protein>
<organism evidence="2 3">
    <name type="scientific">Pseudoloma neurophilia</name>
    <dbReference type="NCBI Taxonomy" id="146866"/>
    <lineage>
        <taxon>Eukaryota</taxon>
        <taxon>Fungi</taxon>
        <taxon>Fungi incertae sedis</taxon>
        <taxon>Microsporidia</taxon>
        <taxon>Pseudoloma</taxon>
    </lineage>
</organism>
<comment type="caution">
    <text evidence="2">The sequence shown here is derived from an EMBL/GenBank/DDBJ whole genome shotgun (WGS) entry which is preliminary data.</text>
</comment>
<dbReference type="AlphaFoldDB" id="A0A0R0M140"/>
<name>A0A0R0M140_9MICR</name>
<reference evidence="2 3" key="1">
    <citation type="submission" date="2015-07" db="EMBL/GenBank/DDBJ databases">
        <title>The genome of Pseudoloma neurophilia, a relevant intracellular parasite of the zebrafish.</title>
        <authorList>
            <person name="Ndikumana S."/>
            <person name="Pelin A."/>
            <person name="Sanders J."/>
            <person name="Corradi N."/>
        </authorList>
    </citation>
    <scope>NUCLEOTIDE SEQUENCE [LARGE SCALE GENOMIC DNA]</scope>
    <source>
        <strain evidence="2 3">MK1</strain>
    </source>
</reference>
<dbReference type="EMBL" id="LGUB01000194">
    <property type="protein sequence ID" value="KRH93861.1"/>
    <property type="molecule type" value="Genomic_DNA"/>
</dbReference>